<proteinExistence type="predicted"/>
<feature type="non-terminal residue" evidence="1">
    <location>
        <position position="1"/>
    </location>
</feature>
<reference evidence="1 2" key="1">
    <citation type="submission" date="2019-03" db="EMBL/GenBank/DDBJ databases">
        <title>Single cell metagenomics reveals metabolic interactions within the superorganism composed of flagellate Streblomastix strix and complex community of Bacteroidetes bacteria on its surface.</title>
        <authorList>
            <person name="Treitli S.C."/>
            <person name="Kolisko M."/>
            <person name="Husnik F."/>
            <person name="Keeling P."/>
            <person name="Hampl V."/>
        </authorList>
    </citation>
    <scope>NUCLEOTIDE SEQUENCE [LARGE SCALE GENOMIC DNA]</scope>
    <source>
        <strain evidence="1">ST1C</strain>
    </source>
</reference>
<dbReference type="EMBL" id="SNRW01011052">
    <property type="protein sequence ID" value="KAA6375694.1"/>
    <property type="molecule type" value="Genomic_DNA"/>
</dbReference>
<gene>
    <name evidence="1" type="ORF">EZS28_028781</name>
</gene>
<sequence length="173" mass="19583">TILLEDEGTLNTFLFVEESVQLANRITRSREFFVDGSASELRKLAYSNPRAYEELTKINTDNINRSIGSHLPFTACKPPIQNIDTNSNEQPLQPSYVLPNAALRHLPLSMLKRDIFDVIGQMSLLESSEDIQKKPPKPPSLQSYQWELQVGQSEHRQPCIVTLMRNPYGTPAS</sequence>
<organism evidence="1 2">
    <name type="scientific">Streblomastix strix</name>
    <dbReference type="NCBI Taxonomy" id="222440"/>
    <lineage>
        <taxon>Eukaryota</taxon>
        <taxon>Metamonada</taxon>
        <taxon>Preaxostyla</taxon>
        <taxon>Oxymonadida</taxon>
        <taxon>Streblomastigidae</taxon>
        <taxon>Streblomastix</taxon>
    </lineage>
</organism>
<evidence type="ECO:0000313" key="1">
    <source>
        <dbReference type="EMBL" id="KAA6375694.1"/>
    </source>
</evidence>
<comment type="caution">
    <text evidence="1">The sequence shown here is derived from an EMBL/GenBank/DDBJ whole genome shotgun (WGS) entry which is preliminary data.</text>
</comment>
<dbReference type="Proteomes" id="UP000324800">
    <property type="component" value="Unassembled WGS sequence"/>
</dbReference>
<dbReference type="AlphaFoldDB" id="A0A5J4UZN8"/>
<accession>A0A5J4UZN8</accession>
<name>A0A5J4UZN8_9EUKA</name>
<protein>
    <submittedName>
        <fullName evidence="1">Uncharacterized protein</fullName>
    </submittedName>
</protein>
<evidence type="ECO:0000313" key="2">
    <source>
        <dbReference type="Proteomes" id="UP000324800"/>
    </source>
</evidence>